<dbReference type="Gene3D" id="3.30.70.270">
    <property type="match status" value="1"/>
</dbReference>
<dbReference type="AlphaFoldDB" id="A0A5B8RGM7"/>
<dbReference type="SUPFAM" id="SSF55073">
    <property type="entry name" value="Nucleotide cyclase"/>
    <property type="match status" value="1"/>
</dbReference>
<feature type="domain" description="PAC" evidence="2">
    <location>
        <begin position="94"/>
        <end position="146"/>
    </location>
</feature>
<evidence type="ECO:0000256" key="1">
    <source>
        <dbReference type="SAM" id="MobiDB-lite"/>
    </source>
</evidence>
<dbReference type="SMART" id="SM00267">
    <property type="entry name" value="GGDEF"/>
    <property type="match status" value="1"/>
</dbReference>
<protein>
    <recommendedName>
        <fullName evidence="5">GGDEF domain-containing protein</fullName>
    </recommendedName>
</protein>
<dbReference type="CDD" id="cd01949">
    <property type="entry name" value="GGDEF"/>
    <property type="match status" value="1"/>
</dbReference>
<dbReference type="Pfam" id="PF00990">
    <property type="entry name" value="GGDEF"/>
    <property type="match status" value="1"/>
</dbReference>
<dbReference type="Pfam" id="PF08448">
    <property type="entry name" value="PAS_4"/>
    <property type="match status" value="1"/>
</dbReference>
<dbReference type="PROSITE" id="PS50887">
    <property type="entry name" value="GGDEF"/>
    <property type="match status" value="1"/>
</dbReference>
<feature type="domain" description="GGDEF" evidence="3">
    <location>
        <begin position="178"/>
        <end position="311"/>
    </location>
</feature>
<dbReference type="FunFam" id="3.30.70.270:FF:000001">
    <property type="entry name" value="Diguanylate cyclase domain protein"/>
    <property type="match status" value="1"/>
</dbReference>
<organism evidence="4">
    <name type="scientific">uncultured organism</name>
    <dbReference type="NCBI Taxonomy" id="155900"/>
    <lineage>
        <taxon>unclassified sequences</taxon>
        <taxon>environmental samples</taxon>
    </lineage>
</organism>
<evidence type="ECO:0000259" key="3">
    <source>
        <dbReference type="PROSITE" id="PS50887"/>
    </source>
</evidence>
<dbReference type="InterPro" id="IPR000160">
    <property type="entry name" value="GGDEF_dom"/>
</dbReference>
<dbReference type="SUPFAM" id="SSF55785">
    <property type="entry name" value="PYP-like sensor domain (PAS domain)"/>
    <property type="match status" value="1"/>
</dbReference>
<dbReference type="PANTHER" id="PTHR45138">
    <property type="entry name" value="REGULATORY COMPONENTS OF SENSORY TRANSDUCTION SYSTEM"/>
    <property type="match status" value="1"/>
</dbReference>
<dbReference type="InterPro" id="IPR035965">
    <property type="entry name" value="PAS-like_dom_sf"/>
</dbReference>
<dbReference type="PANTHER" id="PTHR45138:SF9">
    <property type="entry name" value="DIGUANYLATE CYCLASE DGCM-RELATED"/>
    <property type="match status" value="1"/>
</dbReference>
<evidence type="ECO:0000259" key="2">
    <source>
        <dbReference type="PROSITE" id="PS50113"/>
    </source>
</evidence>
<dbReference type="NCBIfam" id="TIGR00254">
    <property type="entry name" value="GGDEF"/>
    <property type="match status" value="1"/>
</dbReference>
<dbReference type="InterPro" id="IPR043128">
    <property type="entry name" value="Rev_trsase/Diguanyl_cyclase"/>
</dbReference>
<dbReference type="GO" id="GO:0052621">
    <property type="term" value="F:diguanylate cyclase activity"/>
    <property type="evidence" value="ECO:0007669"/>
    <property type="project" value="TreeGrafter"/>
</dbReference>
<evidence type="ECO:0000313" key="4">
    <source>
        <dbReference type="EMBL" id="QEA05837.1"/>
    </source>
</evidence>
<accession>A0A5B8RGM7</accession>
<dbReference type="InterPro" id="IPR050469">
    <property type="entry name" value="Diguanylate_Cyclase"/>
</dbReference>
<evidence type="ECO:0008006" key="5">
    <source>
        <dbReference type="Google" id="ProtNLM"/>
    </source>
</evidence>
<dbReference type="PROSITE" id="PS50113">
    <property type="entry name" value="PAC"/>
    <property type="match status" value="1"/>
</dbReference>
<dbReference type="InterPro" id="IPR013656">
    <property type="entry name" value="PAS_4"/>
</dbReference>
<dbReference type="InterPro" id="IPR029787">
    <property type="entry name" value="Nucleotide_cyclase"/>
</dbReference>
<dbReference type="EMBL" id="MN079112">
    <property type="protein sequence ID" value="QEA05837.1"/>
    <property type="molecule type" value="Genomic_DNA"/>
</dbReference>
<dbReference type="Gene3D" id="3.30.450.20">
    <property type="entry name" value="PAS domain"/>
    <property type="match status" value="1"/>
</dbReference>
<proteinExistence type="predicted"/>
<feature type="region of interest" description="Disordered" evidence="1">
    <location>
        <begin position="302"/>
        <end position="323"/>
    </location>
</feature>
<name>A0A5B8RGM7_9ZZZZ</name>
<gene>
    <name evidence="4" type="ORF">KBTEX_02163</name>
</gene>
<reference evidence="4" key="1">
    <citation type="submission" date="2019-06" db="EMBL/GenBank/DDBJ databases">
        <authorList>
            <person name="Murdoch R.W."/>
            <person name="Fathepure B."/>
        </authorList>
    </citation>
    <scope>NUCLEOTIDE SEQUENCE</scope>
</reference>
<dbReference type="InterPro" id="IPR000700">
    <property type="entry name" value="PAS-assoc_C"/>
</dbReference>
<sequence>MDATSRRNRQLEAVLGAFPDISFVIDRRGRYLEVIGGVDERLYEDGRGLTGHTLHEVLPAETADHFLDVVHRALGSGELQRVEYTLSARQVRSLDNERRRSPRAGTPQWFDGRVLPLPGYEADEPVVLWVAFNVTERKALEEELRRLATTDDLTGLCNRRTALLQLGRLHQRARQGHSRLSVLLLDVDQFKQINDGFGHTAGDRVLSWVARQIEGVIRPGDLIARVGGDEFLIGLPDAGSGAAEEIAARLTQRIRGEALPFEGMDIPVTISVGVATAGVEDVELESVIMRADSALYQAKAAGRDCHRGAAPPGDIRPRPASAG</sequence>